<feature type="transmembrane region" description="Helical" evidence="6">
    <location>
        <begin position="427"/>
        <end position="449"/>
    </location>
</feature>
<keyword evidence="5 6" id="KW-0472">Membrane</keyword>
<proteinExistence type="predicted"/>
<dbReference type="Pfam" id="PF01943">
    <property type="entry name" value="Polysacc_synt"/>
    <property type="match status" value="1"/>
</dbReference>
<feature type="transmembrane region" description="Helical" evidence="6">
    <location>
        <begin position="215"/>
        <end position="240"/>
    </location>
</feature>
<feature type="transmembrane region" description="Helical" evidence="6">
    <location>
        <begin position="151"/>
        <end position="170"/>
    </location>
</feature>
<feature type="transmembrane region" description="Helical" evidence="6">
    <location>
        <begin position="191"/>
        <end position="209"/>
    </location>
</feature>
<dbReference type="GO" id="GO:0005886">
    <property type="term" value="C:plasma membrane"/>
    <property type="evidence" value="ECO:0007669"/>
    <property type="project" value="UniProtKB-SubCell"/>
</dbReference>
<dbReference type="EMBL" id="QFWV02000004">
    <property type="protein sequence ID" value="RKF07616.1"/>
    <property type="molecule type" value="Genomic_DNA"/>
</dbReference>
<keyword evidence="8" id="KW-1185">Reference proteome</keyword>
<evidence type="ECO:0000256" key="1">
    <source>
        <dbReference type="ARBA" id="ARBA00004651"/>
    </source>
</evidence>
<feature type="transmembrane region" description="Helical" evidence="6">
    <location>
        <begin position="371"/>
        <end position="390"/>
    </location>
</feature>
<dbReference type="OrthoDB" id="9800982at2"/>
<keyword evidence="4 6" id="KW-1133">Transmembrane helix</keyword>
<sequence>MRFSAAQTIEQVLPEALSRRAQPLAGLVDRLVSGTDEASAAQRTTLVAFSIRVASAAIAFLSQVALARLMGAFEYGVFVLVWVSMIIIGNLSCFGFHTAIVRFLPQYRERGDLDRVRGLLLAGRIFVLATSTAMTALAMAAAHFGSSWFQSYYVVPFMIGALALPMIALGDTLTGTARANGWSIRSLGPTYILRPLLILAFLVGAWALNYPVNGVTALVCAVLATYLTTLGQLIVVTVSLDRHFPPGPHRTELPLWVSVSLPIFLVEGFFFLLVNADVLMVGALMRPDDTAVYFATVKTLALVHFVYFAVKAGVAHRFAARIDDTDKSALHDLARRSVNWTFWPSLAMAGMILLAGPLLLSMFGADFGRGYPLLFILAAGVVLRAAIGPAESLLTMSGNQNVCAALFGGVLAINVALNALMIPVYGLYGAALATLIATIVETFALYQLVWSRIGVRMFVFMPARKTDR</sequence>
<comment type="caution">
    <text evidence="7">The sequence shown here is derived from an EMBL/GenBank/DDBJ whole genome shotgun (WGS) entry which is preliminary data.</text>
</comment>
<feature type="transmembrane region" description="Helical" evidence="6">
    <location>
        <begin position="125"/>
        <end position="145"/>
    </location>
</feature>
<evidence type="ECO:0000256" key="3">
    <source>
        <dbReference type="ARBA" id="ARBA00022692"/>
    </source>
</evidence>
<dbReference type="RefSeq" id="WP_109765584.1">
    <property type="nucleotide sequence ID" value="NZ_JASHJQ010000001.1"/>
</dbReference>
<dbReference type="Proteomes" id="UP000246132">
    <property type="component" value="Unassembled WGS sequence"/>
</dbReference>
<dbReference type="PANTHER" id="PTHR30250">
    <property type="entry name" value="PST FAMILY PREDICTED COLANIC ACID TRANSPORTER"/>
    <property type="match status" value="1"/>
</dbReference>
<reference evidence="7 8" key="1">
    <citation type="journal article" date="2018" name="Int. J. Syst. Bacteriol.">
        <title>Oceaniradius stylonemae gen. nov., sp. nov., isolated from a red alga, Stylonema cornu-cervi.</title>
        <authorList>
            <person name="Jeong S."/>
        </authorList>
    </citation>
    <scope>NUCLEOTIDE SEQUENCE [LARGE SCALE GENOMIC DNA]</scope>
    <source>
        <strain evidence="7 8">StC1</strain>
    </source>
</reference>
<protein>
    <submittedName>
        <fullName evidence="7">Lipopolysaccharide biosynthesis protein</fullName>
    </submittedName>
</protein>
<evidence type="ECO:0000256" key="2">
    <source>
        <dbReference type="ARBA" id="ARBA00022475"/>
    </source>
</evidence>
<evidence type="ECO:0000313" key="8">
    <source>
        <dbReference type="Proteomes" id="UP000246132"/>
    </source>
</evidence>
<evidence type="ECO:0000256" key="4">
    <source>
        <dbReference type="ARBA" id="ARBA00022989"/>
    </source>
</evidence>
<feature type="transmembrane region" description="Helical" evidence="6">
    <location>
        <begin position="53"/>
        <end position="73"/>
    </location>
</feature>
<evidence type="ECO:0000256" key="5">
    <source>
        <dbReference type="ARBA" id="ARBA00023136"/>
    </source>
</evidence>
<feature type="transmembrane region" description="Helical" evidence="6">
    <location>
        <begin position="402"/>
        <end position="421"/>
    </location>
</feature>
<feature type="transmembrane region" description="Helical" evidence="6">
    <location>
        <begin position="79"/>
        <end position="104"/>
    </location>
</feature>
<keyword evidence="3 6" id="KW-0812">Transmembrane</keyword>
<feature type="transmembrane region" description="Helical" evidence="6">
    <location>
        <begin position="291"/>
        <end position="310"/>
    </location>
</feature>
<feature type="transmembrane region" description="Helical" evidence="6">
    <location>
        <begin position="261"/>
        <end position="285"/>
    </location>
</feature>
<dbReference type="InterPro" id="IPR002797">
    <property type="entry name" value="Polysacc_synth"/>
</dbReference>
<dbReference type="PANTHER" id="PTHR30250:SF11">
    <property type="entry name" value="O-ANTIGEN TRANSPORTER-RELATED"/>
    <property type="match status" value="1"/>
</dbReference>
<name>A0A3A8ACG8_9HYPH</name>
<comment type="subcellular location">
    <subcellularLocation>
        <location evidence="1">Cell membrane</location>
        <topology evidence="1">Multi-pass membrane protein</topology>
    </subcellularLocation>
</comment>
<evidence type="ECO:0000256" key="6">
    <source>
        <dbReference type="SAM" id="Phobius"/>
    </source>
</evidence>
<accession>A0A3A8ACG8</accession>
<evidence type="ECO:0000313" key="7">
    <source>
        <dbReference type="EMBL" id="RKF07616.1"/>
    </source>
</evidence>
<dbReference type="InterPro" id="IPR050833">
    <property type="entry name" value="Poly_Biosynth_Transport"/>
</dbReference>
<keyword evidence="2" id="KW-1003">Cell membrane</keyword>
<gene>
    <name evidence="7" type="ORF">DEM25_007515</name>
</gene>
<dbReference type="AlphaFoldDB" id="A0A3A8ACG8"/>
<organism evidence="7 8">
    <name type="scientific">Oceaniradius stylonematis</name>
    <dbReference type="NCBI Taxonomy" id="2184161"/>
    <lineage>
        <taxon>Bacteria</taxon>
        <taxon>Pseudomonadati</taxon>
        <taxon>Pseudomonadota</taxon>
        <taxon>Alphaproteobacteria</taxon>
        <taxon>Hyphomicrobiales</taxon>
        <taxon>Ahrensiaceae</taxon>
        <taxon>Oceaniradius</taxon>
    </lineage>
</organism>
<feature type="transmembrane region" description="Helical" evidence="6">
    <location>
        <begin position="342"/>
        <end position="365"/>
    </location>
</feature>